<keyword evidence="3" id="KW-1185">Reference proteome</keyword>
<name>A0A4Z2EHA3_9TELE</name>
<evidence type="ECO:0000256" key="1">
    <source>
        <dbReference type="SAM" id="MobiDB-lite"/>
    </source>
</evidence>
<gene>
    <name evidence="2" type="ORF">EYF80_061727</name>
</gene>
<sequence>MQAEATGLVVPSADGEPSPAAAPCHALRRRPATPCHALRRPATPCGALSPPSPRPLLQLEPTGSH</sequence>
<comment type="caution">
    <text evidence="2">The sequence shown here is derived from an EMBL/GenBank/DDBJ whole genome shotgun (WGS) entry which is preliminary data.</text>
</comment>
<dbReference type="EMBL" id="SRLO01007268">
    <property type="protein sequence ID" value="TNN28125.1"/>
    <property type="molecule type" value="Genomic_DNA"/>
</dbReference>
<evidence type="ECO:0000313" key="2">
    <source>
        <dbReference type="EMBL" id="TNN28125.1"/>
    </source>
</evidence>
<feature type="region of interest" description="Disordered" evidence="1">
    <location>
        <begin position="1"/>
        <end position="65"/>
    </location>
</feature>
<protein>
    <submittedName>
        <fullName evidence="2">Uncharacterized protein</fullName>
    </submittedName>
</protein>
<dbReference type="AlphaFoldDB" id="A0A4Z2EHA3"/>
<evidence type="ECO:0000313" key="3">
    <source>
        <dbReference type="Proteomes" id="UP000314294"/>
    </source>
</evidence>
<accession>A0A4Z2EHA3</accession>
<proteinExistence type="predicted"/>
<organism evidence="2 3">
    <name type="scientific">Liparis tanakae</name>
    <name type="common">Tanaka's snailfish</name>
    <dbReference type="NCBI Taxonomy" id="230148"/>
    <lineage>
        <taxon>Eukaryota</taxon>
        <taxon>Metazoa</taxon>
        <taxon>Chordata</taxon>
        <taxon>Craniata</taxon>
        <taxon>Vertebrata</taxon>
        <taxon>Euteleostomi</taxon>
        <taxon>Actinopterygii</taxon>
        <taxon>Neopterygii</taxon>
        <taxon>Teleostei</taxon>
        <taxon>Neoteleostei</taxon>
        <taxon>Acanthomorphata</taxon>
        <taxon>Eupercaria</taxon>
        <taxon>Perciformes</taxon>
        <taxon>Cottioidei</taxon>
        <taxon>Cottales</taxon>
        <taxon>Liparidae</taxon>
        <taxon>Liparis</taxon>
    </lineage>
</organism>
<reference evidence="2 3" key="1">
    <citation type="submission" date="2019-03" db="EMBL/GenBank/DDBJ databases">
        <title>First draft genome of Liparis tanakae, snailfish: a comprehensive survey of snailfish specific genes.</title>
        <authorList>
            <person name="Kim W."/>
            <person name="Song I."/>
            <person name="Jeong J.-H."/>
            <person name="Kim D."/>
            <person name="Kim S."/>
            <person name="Ryu S."/>
            <person name="Song J.Y."/>
            <person name="Lee S.K."/>
        </authorList>
    </citation>
    <scope>NUCLEOTIDE SEQUENCE [LARGE SCALE GENOMIC DNA]</scope>
    <source>
        <tissue evidence="2">Muscle</tissue>
    </source>
</reference>
<feature type="compositionally biased region" description="Low complexity" evidence="1">
    <location>
        <begin position="55"/>
        <end position="65"/>
    </location>
</feature>
<dbReference type="Proteomes" id="UP000314294">
    <property type="component" value="Unassembled WGS sequence"/>
</dbReference>